<dbReference type="InterPro" id="IPR002053">
    <property type="entry name" value="Glyco_hydro_25"/>
</dbReference>
<gene>
    <name evidence="4" type="ORF">H9660_10130</name>
</gene>
<feature type="domain" description="LysM" evidence="3">
    <location>
        <begin position="288"/>
        <end position="332"/>
    </location>
</feature>
<dbReference type="PROSITE" id="PS51904">
    <property type="entry name" value="GLYCOSYL_HYDROL_F25_2"/>
    <property type="match status" value="1"/>
</dbReference>
<name>A0ABR8Q5D2_9CLOT</name>
<comment type="similarity">
    <text evidence="1">Belongs to the glycosyl hydrolase 25 family.</text>
</comment>
<evidence type="ECO:0000256" key="2">
    <source>
        <dbReference type="SAM" id="MobiDB-lite"/>
    </source>
</evidence>
<reference evidence="4 5" key="1">
    <citation type="submission" date="2020-08" db="EMBL/GenBank/DDBJ databases">
        <title>A Genomic Blueprint of the Chicken Gut Microbiome.</title>
        <authorList>
            <person name="Gilroy R."/>
            <person name="Ravi A."/>
            <person name="Getino M."/>
            <person name="Pursley I."/>
            <person name="Horton D.L."/>
            <person name="Alikhan N.-F."/>
            <person name="Baker D."/>
            <person name="Gharbi K."/>
            <person name="Hall N."/>
            <person name="Watson M."/>
            <person name="Adriaenssens E.M."/>
            <person name="Foster-Nyarko E."/>
            <person name="Jarju S."/>
            <person name="Secka A."/>
            <person name="Antonio M."/>
            <person name="Oren A."/>
            <person name="Chaudhuri R."/>
            <person name="La Ragione R.M."/>
            <person name="Hildebrand F."/>
            <person name="Pallen M.J."/>
        </authorList>
    </citation>
    <scope>NUCLEOTIDE SEQUENCE [LARGE SCALE GENOMIC DNA]</scope>
    <source>
        <strain evidence="4 5">Sa3CUN1</strain>
    </source>
</reference>
<accession>A0ABR8Q5D2</accession>
<dbReference type="InterPro" id="IPR018392">
    <property type="entry name" value="LysM"/>
</dbReference>
<dbReference type="EMBL" id="JACSQZ010000035">
    <property type="protein sequence ID" value="MBD7915504.1"/>
    <property type="molecule type" value="Genomic_DNA"/>
</dbReference>
<dbReference type="Proteomes" id="UP000640335">
    <property type="component" value="Unassembled WGS sequence"/>
</dbReference>
<dbReference type="InterPro" id="IPR036779">
    <property type="entry name" value="LysM_dom_sf"/>
</dbReference>
<dbReference type="InterPro" id="IPR017853">
    <property type="entry name" value="GH"/>
</dbReference>
<dbReference type="SMART" id="SM00257">
    <property type="entry name" value="LysM"/>
    <property type="match status" value="3"/>
</dbReference>
<evidence type="ECO:0000313" key="5">
    <source>
        <dbReference type="Proteomes" id="UP000640335"/>
    </source>
</evidence>
<dbReference type="CDD" id="cd00118">
    <property type="entry name" value="LysM"/>
    <property type="match status" value="3"/>
</dbReference>
<feature type="region of interest" description="Disordered" evidence="2">
    <location>
        <begin position="211"/>
        <end position="230"/>
    </location>
</feature>
<dbReference type="SUPFAM" id="SSF51445">
    <property type="entry name" value="(Trans)glycosidases"/>
    <property type="match status" value="1"/>
</dbReference>
<evidence type="ECO:0000313" key="4">
    <source>
        <dbReference type="EMBL" id="MBD7915504.1"/>
    </source>
</evidence>
<dbReference type="Pfam" id="PF01183">
    <property type="entry name" value="Glyco_hydro_25"/>
    <property type="match status" value="1"/>
</dbReference>
<dbReference type="SUPFAM" id="SSF54106">
    <property type="entry name" value="LysM domain"/>
    <property type="match status" value="3"/>
</dbReference>
<keyword evidence="5" id="KW-1185">Reference proteome</keyword>
<comment type="caution">
    <text evidence="4">The sequence shown here is derived from an EMBL/GenBank/DDBJ whole genome shotgun (WGS) entry which is preliminary data.</text>
</comment>
<dbReference type="Pfam" id="PF01476">
    <property type="entry name" value="LysM"/>
    <property type="match status" value="3"/>
</dbReference>
<dbReference type="PANTHER" id="PTHR33734:SF22">
    <property type="entry name" value="MEMBRANE-BOUND LYTIC MUREIN TRANSGLYCOSYLASE D"/>
    <property type="match status" value="1"/>
</dbReference>
<evidence type="ECO:0000256" key="1">
    <source>
        <dbReference type="ARBA" id="ARBA00010646"/>
    </source>
</evidence>
<feature type="domain" description="LysM" evidence="3">
    <location>
        <begin position="340"/>
        <end position="384"/>
    </location>
</feature>
<evidence type="ECO:0000259" key="3">
    <source>
        <dbReference type="PROSITE" id="PS51782"/>
    </source>
</evidence>
<dbReference type="RefSeq" id="WP_191750266.1">
    <property type="nucleotide sequence ID" value="NZ_JACSQZ010000035.1"/>
</dbReference>
<proteinExistence type="inferred from homology"/>
<dbReference type="Gene3D" id="3.20.20.80">
    <property type="entry name" value="Glycosidases"/>
    <property type="match status" value="1"/>
</dbReference>
<sequence>MVNILGIDVSVWQGNFNFKQASNEGVKFAILRGGYSTSKDSKFEEFYKNAREAGLSIGVYQYSMATTVEEALKEAEFLEKNVLANKKFELPIYFDIEDKVHKALSKEQASNVTKAWLNYLRGKGFLVGVYSSKSFLETYLNNEVRNNYEIWVAQWAEKCTYSGQYGMWQFGGETNLIRSNKIAGVVCDQNYMVIDYPKLVIEKSLNGYRGSSNNGNNTNNNTNVDIGNNTNPTSNTTYVVKYGDTLSNIAAKYGVSYEELARLNGISEPNIIYPGQVIKIQNKNIEGNYYTVKYGDSLSSIASKYGMDYQTLAKINGISNPNLIYPGQVLKIEGEVNQGVYYTVKEGDNLSSIASKYGITYQAIALLNNLTKPNLIYPGQVLRVK</sequence>
<dbReference type="Gene3D" id="3.10.350.10">
    <property type="entry name" value="LysM domain"/>
    <property type="match status" value="3"/>
</dbReference>
<feature type="domain" description="LysM" evidence="3">
    <location>
        <begin position="236"/>
        <end position="280"/>
    </location>
</feature>
<dbReference type="PROSITE" id="PS51782">
    <property type="entry name" value="LYSM"/>
    <property type="match status" value="3"/>
</dbReference>
<organism evidence="4 5">
    <name type="scientific">Clostridium gallinarum</name>
    <dbReference type="NCBI Taxonomy" id="2762246"/>
    <lineage>
        <taxon>Bacteria</taxon>
        <taxon>Bacillati</taxon>
        <taxon>Bacillota</taxon>
        <taxon>Clostridia</taxon>
        <taxon>Eubacteriales</taxon>
        <taxon>Clostridiaceae</taxon>
        <taxon>Clostridium</taxon>
    </lineage>
</organism>
<dbReference type="PANTHER" id="PTHR33734">
    <property type="entry name" value="LYSM DOMAIN-CONTAINING GPI-ANCHORED PROTEIN 2"/>
    <property type="match status" value="1"/>
</dbReference>
<protein>
    <submittedName>
        <fullName evidence="4">LysM peptidoglycan-binding domain-containing protein</fullName>
    </submittedName>
</protein>